<dbReference type="AlphaFoldDB" id="A0A1G9GSD8"/>
<keyword evidence="2" id="KW-1185">Reference proteome</keyword>
<dbReference type="STRING" id="386301.SAMN05216282_12344"/>
<dbReference type="PANTHER" id="PTHR44086">
    <property type="entry name" value="THIOSULFATE SULFURTRANSFERASE RDL2, MITOCHONDRIAL-RELATED"/>
    <property type="match status" value="1"/>
</dbReference>
<dbReference type="CDD" id="cd00158">
    <property type="entry name" value="RHOD"/>
    <property type="match status" value="1"/>
</dbReference>
<gene>
    <name evidence="1" type="ORF">SAMN05216282_12344</name>
</gene>
<dbReference type="Gene3D" id="6.10.140.1340">
    <property type="match status" value="1"/>
</dbReference>
<protein>
    <submittedName>
        <fullName evidence="1">Rhodanese-related sulfurtransferase</fullName>
    </submittedName>
</protein>
<dbReference type="SUPFAM" id="SSF52821">
    <property type="entry name" value="Rhodanese/Cell cycle control phosphatase"/>
    <property type="match status" value="1"/>
</dbReference>
<dbReference type="InterPro" id="IPR021309">
    <property type="entry name" value="YgaP-like_TM"/>
</dbReference>
<evidence type="ECO:0000313" key="1">
    <source>
        <dbReference type="EMBL" id="SDL03522.1"/>
    </source>
</evidence>
<name>A0A1G9GSD8_9MICO</name>
<dbReference type="Proteomes" id="UP000198701">
    <property type="component" value="Unassembled WGS sequence"/>
</dbReference>
<dbReference type="PANTHER" id="PTHR44086:SF10">
    <property type="entry name" value="THIOSULFATE SULFURTRANSFERASE_RHODANESE-LIKE DOMAIN-CONTAINING PROTEIN 3"/>
    <property type="match status" value="1"/>
</dbReference>
<dbReference type="SMART" id="SM00450">
    <property type="entry name" value="RHOD"/>
    <property type="match status" value="1"/>
</dbReference>
<dbReference type="Pfam" id="PF00581">
    <property type="entry name" value="Rhodanese"/>
    <property type="match status" value="1"/>
</dbReference>
<dbReference type="InterPro" id="IPR036873">
    <property type="entry name" value="Rhodanese-like_dom_sf"/>
</dbReference>
<proteinExistence type="predicted"/>
<dbReference type="GO" id="GO:0004792">
    <property type="term" value="F:thiosulfate-cyanide sulfurtransferase activity"/>
    <property type="evidence" value="ECO:0007669"/>
    <property type="project" value="TreeGrafter"/>
</dbReference>
<dbReference type="RefSeq" id="WP_092324896.1">
    <property type="nucleotide sequence ID" value="NZ_FNFU01000023.1"/>
</dbReference>
<dbReference type="Gene3D" id="3.40.250.10">
    <property type="entry name" value="Rhodanese-like domain"/>
    <property type="match status" value="1"/>
</dbReference>
<sequence>MTTPTGTTADTASVDAATLRGWVERQDDLLLIDVRAAGEFETSHIRGSYHVPLPLLKEHTPEFAARMDTHVVLICQSGVRAEQARQRLGTVGLDGAMVLSGGVPAYAAVGGDIVRGRSSWALERQVRMAAGSLVLAGMLAGRFISPNLRVIAGTIGAGLTYSAATNSCAMGRALSWMPWNRSVTEPTAREALDQLTDR</sequence>
<keyword evidence="1" id="KW-0808">Transferase</keyword>
<evidence type="ECO:0000313" key="2">
    <source>
        <dbReference type="Proteomes" id="UP000198701"/>
    </source>
</evidence>
<dbReference type="PROSITE" id="PS50206">
    <property type="entry name" value="RHODANESE_3"/>
    <property type="match status" value="1"/>
</dbReference>
<dbReference type="EMBL" id="FNFU01000023">
    <property type="protein sequence ID" value="SDL03522.1"/>
    <property type="molecule type" value="Genomic_DNA"/>
</dbReference>
<dbReference type="Pfam" id="PF11127">
    <property type="entry name" value="YgaP-like_TM"/>
    <property type="match status" value="1"/>
</dbReference>
<reference evidence="1 2" key="1">
    <citation type="submission" date="2016-10" db="EMBL/GenBank/DDBJ databases">
        <authorList>
            <person name="de Groot N.N."/>
        </authorList>
    </citation>
    <scope>NUCLEOTIDE SEQUENCE [LARGE SCALE GENOMIC DNA]</scope>
    <source>
        <strain evidence="1 2">CGMCC 1.5382</strain>
    </source>
</reference>
<organism evidence="1 2">
    <name type="scientific">Cryobacterium psychrotolerans</name>
    <dbReference type="NCBI Taxonomy" id="386301"/>
    <lineage>
        <taxon>Bacteria</taxon>
        <taxon>Bacillati</taxon>
        <taxon>Actinomycetota</taxon>
        <taxon>Actinomycetes</taxon>
        <taxon>Micrococcales</taxon>
        <taxon>Microbacteriaceae</taxon>
        <taxon>Cryobacterium</taxon>
    </lineage>
</organism>
<dbReference type="OrthoDB" id="9800872at2"/>
<dbReference type="InterPro" id="IPR001763">
    <property type="entry name" value="Rhodanese-like_dom"/>
</dbReference>
<accession>A0A1G9GSD8</accession>